<protein>
    <submittedName>
        <fullName evidence="2">Glycosyltransferase family 2 protein</fullName>
        <ecNumber evidence="2">2.4.-.-</ecNumber>
    </submittedName>
</protein>
<dbReference type="EMBL" id="JBBEGL010000004">
    <property type="protein sequence ID" value="MEJ2888015.1"/>
    <property type="molecule type" value="Genomic_DNA"/>
</dbReference>
<keyword evidence="3" id="KW-1185">Reference proteome</keyword>
<accession>A0ABU8N7S6</accession>
<sequence length="348" mass="37907">MTGVDVVVPCYRYGEYLPTAVRSVLDQPGVDVRVLIIDDASDDGSGEVAQSLASSDERVEAVVHTQNRGHLATFNEGVVDWASAELTLLMSADDALTPGALGRAAALFDEHPGVGLVYGAAITYRGGPLPPARLGPVQHVVHPGHAWLRGRFAAATNVVSSPAAVTRTAVNRQVGGYDQRLRHTSDHEMWMRLALVSDVGFVRGADQAYWRTHDVNMHTAYLAGGGVEDLREVLRAHDAVLEKAALGGLSDGDELARTVRRRLARDAYLRAARAHDRGRVEADGADALIAFAEEIVEDTRTLPERRAYELRQLVGPTVTRSLGPVLPTAAGRRLRQRWRDRRRERIGV</sequence>
<dbReference type="InterPro" id="IPR050834">
    <property type="entry name" value="Glycosyltransf_2"/>
</dbReference>
<dbReference type="PANTHER" id="PTHR43685">
    <property type="entry name" value="GLYCOSYLTRANSFERASE"/>
    <property type="match status" value="1"/>
</dbReference>
<dbReference type="EC" id="2.4.-.-" evidence="2"/>
<dbReference type="Proteomes" id="UP001370100">
    <property type="component" value="Unassembled WGS sequence"/>
</dbReference>
<dbReference type="InterPro" id="IPR029044">
    <property type="entry name" value="Nucleotide-diphossugar_trans"/>
</dbReference>
<dbReference type="CDD" id="cd00761">
    <property type="entry name" value="Glyco_tranf_GTA_type"/>
    <property type="match status" value="1"/>
</dbReference>
<dbReference type="InterPro" id="IPR001173">
    <property type="entry name" value="Glyco_trans_2-like"/>
</dbReference>
<keyword evidence="2" id="KW-0328">Glycosyltransferase</keyword>
<dbReference type="RefSeq" id="WP_337714506.1">
    <property type="nucleotide sequence ID" value="NZ_JBBEGL010000004.1"/>
</dbReference>
<dbReference type="PANTHER" id="PTHR43685:SF11">
    <property type="entry name" value="GLYCOSYLTRANSFERASE TAGX-RELATED"/>
    <property type="match status" value="1"/>
</dbReference>
<keyword evidence="2" id="KW-0808">Transferase</keyword>
<dbReference type="GO" id="GO:0016757">
    <property type="term" value="F:glycosyltransferase activity"/>
    <property type="evidence" value="ECO:0007669"/>
    <property type="project" value="UniProtKB-KW"/>
</dbReference>
<dbReference type="SUPFAM" id="SSF53448">
    <property type="entry name" value="Nucleotide-diphospho-sugar transferases"/>
    <property type="match status" value="1"/>
</dbReference>
<dbReference type="Pfam" id="PF00535">
    <property type="entry name" value="Glycos_transf_2"/>
    <property type="match status" value="1"/>
</dbReference>
<gene>
    <name evidence="2" type="ORF">WCD41_16255</name>
</gene>
<reference evidence="2 3" key="1">
    <citation type="submission" date="2024-03" db="EMBL/GenBank/DDBJ databases">
        <title>Actinomycetospora sp. OC33-EN06, a novel actinomycete isolated from wild orchid (Aerides multiflora).</title>
        <authorList>
            <person name="Suriyachadkun C."/>
        </authorList>
    </citation>
    <scope>NUCLEOTIDE SEQUENCE [LARGE SCALE GENOMIC DNA]</scope>
    <source>
        <strain evidence="2 3">OC33-EN06</strain>
    </source>
</reference>
<evidence type="ECO:0000313" key="2">
    <source>
        <dbReference type="EMBL" id="MEJ2888015.1"/>
    </source>
</evidence>
<organism evidence="2 3">
    <name type="scientific">Actinomycetospora aeridis</name>
    <dbReference type="NCBI Taxonomy" id="3129231"/>
    <lineage>
        <taxon>Bacteria</taxon>
        <taxon>Bacillati</taxon>
        <taxon>Actinomycetota</taxon>
        <taxon>Actinomycetes</taxon>
        <taxon>Pseudonocardiales</taxon>
        <taxon>Pseudonocardiaceae</taxon>
        <taxon>Actinomycetospora</taxon>
    </lineage>
</organism>
<name>A0ABU8N7S6_9PSEU</name>
<dbReference type="Gene3D" id="3.90.550.10">
    <property type="entry name" value="Spore Coat Polysaccharide Biosynthesis Protein SpsA, Chain A"/>
    <property type="match status" value="1"/>
</dbReference>
<evidence type="ECO:0000259" key="1">
    <source>
        <dbReference type="Pfam" id="PF00535"/>
    </source>
</evidence>
<feature type="domain" description="Glycosyltransferase 2-like" evidence="1">
    <location>
        <begin position="6"/>
        <end position="118"/>
    </location>
</feature>
<proteinExistence type="predicted"/>
<evidence type="ECO:0000313" key="3">
    <source>
        <dbReference type="Proteomes" id="UP001370100"/>
    </source>
</evidence>
<comment type="caution">
    <text evidence="2">The sequence shown here is derived from an EMBL/GenBank/DDBJ whole genome shotgun (WGS) entry which is preliminary data.</text>
</comment>